<evidence type="ECO:0000313" key="3">
    <source>
        <dbReference type="Proteomes" id="UP001396646"/>
    </source>
</evidence>
<keyword evidence="3" id="KW-1185">Reference proteome</keyword>
<feature type="transmembrane region" description="Helical" evidence="1">
    <location>
        <begin position="161"/>
        <end position="182"/>
    </location>
</feature>
<evidence type="ECO:0000256" key="1">
    <source>
        <dbReference type="SAM" id="Phobius"/>
    </source>
</evidence>
<gene>
    <name evidence="2" type="ORF">WOA13_05375</name>
</gene>
<feature type="transmembrane region" description="Helical" evidence="1">
    <location>
        <begin position="266"/>
        <end position="286"/>
    </location>
</feature>
<feature type="transmembrane region" description="Helical" evidence="1">
    <location>
        <begin position="235"/>
        <end position="260"/>
    </location>
</feature>
<feature type="transmembrane region" description="Helical" evidence="1">
    <location>
        <begin position="298"/>
        <end position="317"/>
    </location>
</feature>
<dbReference type="RefSeq" id="WP_342126932.1">
    <property type="nucleotide sequence ID" value="NZ_JBCAUS010000003.1"/>
</dbReference>
<name>A0ABU9KVA9_9EURY</name>
<evidence type="ECO:0000313" key="2">
    <source>
        <dbReference type="EMBL" id="MEL4305259.1"/>
    </source>
</evidence>
<dbReference type="InterPro" id="IPR037185">
    <property type="entry name" value="EmrE-like"/>
</dbReference>
<keyword evidence="1" id="KW-1133">Transmembrane helix</keyword>
<accession>A0ABU9KVA9</accession>
<organism evidence="2 3">
    <name type="scientific">Methanococcoides cohabitans</name>
    <dbReference type="NCBI Taxonomy" id="3136559"/>
    <lineage>
        <taxon>Archaea</taxon>
        <taxon>Methanobacteriati</taxon>
        <taxon>Methanobacteriota</taxon>
        <taxon>Stenosarchaea group</taxon>
        <taxon>Methanomicrobia</taxon>
        <taxon>Methanosarcinales</taxon>
        <taxon>Methanosarcinaceae</taxon>
        <taxon>Methanococcoides</taxon>
    </lineage>
</organism>
<feature type="transmembrane region" description="Helical" evidence="1">
    <location>
        <begin position="131"/>
        <end position="152"/>
    </location>
</feature>
<feature type="transmembrane region" description="Helical" evidence="1">
    <location>
        <begin position="105"/>
        <end position="125"/>
    </location>
</feature>
<feature type="transmembrane region" description="Helical" evidence="1">
    <location>
        <begin position="194"/>
        <end position="214"/>
    </location>
</feature>
<keyword evidence="1" id="KW-0812">Transmembrane</keyword>
<dbReference type="SUPFAM" id="SSF103481">
    <property type="entry name" value="Multidrug resistance efflux transporter EmrE"/>
    <property type="match status" value="1"/>
</dbReference>
<reference evidence="2 3" key="1">
    <citation type="submission" date="2024-04" db="EMBL/GenBank/DDBJ databases">
        <title>Methanococcoides sp. LMO-2.</title>
        <authorList>
            <person name="Liang L."/>
        </authorList>
    </citation>
    <scope>NUCLEOTIDE SEQUENCE [LARGE SCALE GENOMIC DNA]</scope>
    <source>
        <strain evidence="2 3">LMO-2</strain>
    </source>
</reference>
<protein>
    <submittedName>
        <fullName evidence="2">DMT family transporter</fullName>
    </submittedName>
</protein>
<proteinExistence type="predicted"/>
<dbReference type="EMBL" id="JBCAUS010000003">
    <property type="protein sequence ID" value="MEL4305259.1"/>
    <property type="molecule type" value="Genomic_DNA"/>
</dbReference>
<feature type="transmembrane region" description="Helical" evidence="1">
    <location>
        <begin position="21"/>
        <end position="38"/>
    </location>
</feature>
<comment type="caution">
    <text evidence="2">The sequence shown here is derived from an EMBL/GenBank/DDBJ whole genome shotgun (WGS) entry which is preliminary data.</text>
</comment>
<keyword evidence="1" id="KW-0472">Membrane</keyword>
<dbReference type="Proteomes" id="UP001396646">
    <property type="component" value="Unassembled WGS sequence"/>
</dbReference>
<feature type="transmembrane region" description="Helical" evidence="1">
    <location>
        <begin position="58"/>
        <end position="84"/>
    </location>
</feature>
<sequence length="365" mass="39143">MRKDLESIIRNENKNRVKWGFVIGLICSVVWGAGYVALDLMWRVTPFAEWAVFPEGPAGFFIATLCIGSAFALSALIILTVFWLGGTGKIADLPRTVLNFKLSKWYLICASFGGPVAIYGSVLAVGYVGAAFAASIALLCSVVATIAAKIWYGENISQKTWVGLAFILVGGIFIVNPIQMLAEIANPASPDGVWLGYLGGMMAAVGFGLEAAVAGRILDVTDADSGLLTRITAEVLLWFVIIVPFFMIIFGPGAIVTAMYAAFTSIPFIALVVLGTLTLNLAYVFMYKSYPLIGVGRGVSISTLYAAWSILFLMIFLGIPIGWWILTGAAMAIVGTFVMYWESGDSLLECTRDCNVALDEVKGGK</sequence>